<sequence length="67" mass="7622">MNSWISAEEFEEEEERFVNINKASSLSLKRVGFATFVVSIVLRSLELSSSLFFISQQCITTILSKVM</sequence>
<organism evidence="1 2">
    <name type="scientific">Bauhinia variegata</name>
    <name type="common">Purple orchid tree</name>
    <name type="synonym">Phanera variegata</name>
    <dbReference type="NCBI Taxonomy" id="167791"/>
    <lineage>
        <taxon>Eukaryota</taxon>
        <taxon>Viridiplantae</taxon>
        <taxon>Streptophyta</taxon>
        <taxon>Embryophyta</taxon>
        <taxon>Tracheophyta</taxon>
        <taxon>Spermatophyta</taxon>
        <taxon>Magnoliopsida</taxon>
        <taxon>eudicotyledons</taxon>
        <taxon>Gunneridae</taxon>
        <taxon>Pentapetalae</taxon>
        <taxon>rosids</taxon>
        <taxon>fabids</taxon>
        <taxon>Fabales</taxon>
        <taxon>Fabaceae</taxon>
        <taxon>Cercidoideae</taxon>
        <taxon>Cercideae</taxon>
        <taxon>Bauhiniinae</taxon>
        <taxon>Bauhinia</taxon>
    </lineage>
</organism>
<reference evidence="1 2" key="1">
    <citation type="journal article" date="2022" name="DNA Res.">
        <title>Chromosomal-level genome assembly of the orchid tree Bauhinia variegata (Leguminosae; Cercidoideae) supports the allotetraploid origin hypothesis of Bauhinia.</title>
        <authorList>
            <person name="Zhong Y."/>
            <person name="Chen Y."/>
            <person name="Zheng D."/>
            <person name="Pang J."/>
            <person name="Liu Y."/>
            <person name="Luo S."/>
            <person name="Meng S."/>
            <person name="Qian L."/>
            <person name="Wei D."/>
            <person name="Dai S."/>
            <person name="Zhou R."/>
        </authorList>
    </citation>
    <scope>NUCLEOTIDE SEQUENCE [LARGE SCALE GENOMIC DNA]</scope>
    <source>
        <strain evidence="1">BV-YZ2020</strain>
    </source>
</reference>
<accession>A0ACB9PJX8</accession>
<gene>
    <name evidence="1" type="ORF">L6164_009462</name>
</gene>
<proteinExistence type="predicted"/>
<dbReference type="EMBL" id="CM039429">
    <property type="protein sequence ID" value="KAI4348783.1"/>
    <property type="molecule type" value="Genomic_DNA"/>
</dbReference>
<evidence type="ECO:0000313" key="1">
    <source>
        <dbReference type="EMBL" id="KAI4348783.1"/>
    </source>
</evidence>
<comment type="caution">
    <text evidence="1">The sequence shown here is derived from an EMBL/GenBank/DDBJ whole genome shotgun (WGS) entry which is preliminary data.</text>
</comment>
<name>A0ACB9PJX8_BAUVA</name>
<keyword evidence="2" id="KW-1185">Reference proteome</keyword>
<dbReference type="Proteomes" id="UP000828941">
    <property type="component" value="Chromosome 4"/>
</dbReference>
<protein>
    <submittedName>
        <fullName evidence="1">Uncharacterized protein</fullName>
    </submittedName>
</protein>
<evidence type="ECO:0000313" key="2">
    <source>
        <dbReference type="Proteomes" id="UP000828941"/>
    </source>
</evidence>